<dbReference type="Pfam" id="PF01381">
    <property type="entry name" value="HTH_3"/>
    <property type="match status" value="1"/>
</dbReference>
<feature type="domain" description="HTH cro/C1-type" evidence="2">
    <location>
        <begin position="20"/>
        <end position="74"/>
    </location>
</feature>
<dbReference type="InterPro" id="IPR001387">
    <property type="entry name" value="Cro/C1-type_HTH"/>
</dbReference>
<dbReference type="PROSITE" id="PS50943">
    <property type="entry name" value="HTH_CROC1"/>
    <property type="match status" value="1"/>
</dbReference>
<reference evidence="3" key="1">
    <citation type="submission" date="2022-05" db="EMBL/GenBank/DDBJ databases">
        <authorList>
            <person name="Park J.-S."/>
        </authorList>
    </citation>
    <scope>NUCLEOTIDE SEQUENCE</scope>
    <source>
        <strain evidence="3">2012CJ34-3</strain>
    </source>
</reference>
<name>A0ABT0QD91_9FLAO</name>
<evidence type="ECO:0000313" key="4">
    <source>
        <dbReference type="Proteomes" id="UP001165381"/>
    </source>
</evidence>
<dbReference type="EMBL" id="JAMFLZ010000003">
    <property type="protein sequence ID" value="MCL6294913.1"/>
    <property type="molecule type" value="Genomic_DNA"/>
</dbReference>
<evidence type="ECO:0000259" key="2">
    <source>
        <dbReference type="PROSITE" id="PS50943"/>
    </source>
</evidence>
<dbReference type="SUPFAM" id="SSF47413">
    <property type="entry name" value="lambda repressor-like DNA-binding domains"/>
    <property type="match status" value="1"/>
</dbReference>
<keyword evidence="1" id="KW-0238">DNA-binding</keyword>
<evidence type="ECO:0000313" key="3">
    <source>
        <dbReference type="EMBL" id="MCL6294913.1"/>
    </source>
</evidence>
<accession>A0ABT0QD91</accession>
<dbReference type="Proteomes" id="UP001165381">
    <property type="component" value="Unassembled WGS sequence"/>
</dbReference>
<dbReference type="SMART" id="SM00530">
    <property type="entry name" value="HTH_XRE"/>
    <property type="match status" value="1"/>
</dbReference>
<keyword evidence="4" id="KW-1185">Reference proteome</keyword>
<organism evidence="3 4">
    <name type="scientific">Jejuia spongiicola</name>
    <dbReference type="NCBI Taxonomy" id="2942207"/>
    <lineage>
        <taxon>Bacteria</taxon>
        <taxon>Pseudomonadati</taxon>
        <taxon>Bacteroidota</taxon>
        <taxon>Flavobacteriia</taxon>
        <taxon>Flavobacteriales</taxon>
        <taxon>Flavobacteriaceae</taxon>
        <taxon>Jejuia</taxon>
    </lineage>
</organism>
<evidence type="ECO:0000256" key="1">
    <source>
        <dbReference type="ARBA" id="ARBA00023125"/>
    </source>
</evidence>
<proteinExistence type="predicted"/>
<gene>
    <name evidence="3" type="ORF">M3P09_07915</name>
</gene>
<dbReference type="InterPro" id="IPR010982">
    <property type="entry name" value="Lambda_DNA-bd_dom_sf"/>
</dbReference>
<protein>
    <submittedName>
        <fullName evidence="3">Helix-turn-helix domain-containing protein</fullName>
    </submittedName>
</protein>
<dbReference type="CDD" id="cd00093">
    <property type="entry name" value="HTH_XRE"/>
    <property type="match status" value="1"/>
</dbReference>
<sequence length="77" mass="9034">MSRIRKKPVPEVVIKFGKRIKQLRLERKMTQFSVGVEMGIDRESIRKYEKGLQEPKLSTIVKFAKVFEVSLDELIKV</sequence>
<dbReference type="Gene3D" id="1.10.260.40">
    <property type="entry name" value="lambda repressor-like DNA-binding domains"/>
    <property type="match status" value="1"/>
</dbReference>
<dbReference type="PANTHER" id="PTHR46558">
    <property type="entry name" value="TRACRIPTIONAL REGULATORY PROTEIN-RELATED-RELATED"/>
    <property type="match status" value="1"/>
</dbReference>
<comment type="caution">
    <text evidence="3">The sequence shown here is derived from an EMBL/GenBank/DDBJ whole genome shotgun (WGS) entry which is preliminary data.</text>
</comment>
<dbReference type="RefSeq" id="WP_249972695.1">
    <property type="nucleotide sequence ID" value="NZ_JAMFLZ010000003.1"/>
</dbReference>
<dbReference type="PANTHER" id="PTHR46558:SF11">
    <property type="entry name" value="HTH-TYPE TRANSCRIPTIONAL REGULATOR XRE"/>
    <property type="match status" value="1"/>
</dbReference>